<dbReference type="PANTHER" id="PTHR30595:SF6">
    <property type="entry name" value="SCHLAFEN ALBA-2 DOMAIN-CONTAINING PROTEIN"/>
    <property type="match status" value="1"/>
</dbReference>
<keyword evidence="2" id="KW-0378">Hydrolase</keyword>
<sequence>MTPTEFSASASLALIRTLTSHAETRHLEFKRVSGKMVGKALETLCAFANTDGGTLVLGMADLKEFQGTARIFGVEENPEAVDELQRKLLTEFVPDLGNVRLMRLSCSLHNGAAKGKAGHLLLINVERSARVHSIVNSGTYVRLDASNRSMSAGEITELSYRRGERSASSEPVPISLERLQTSAWARFAEARGPLTGSFASQLLRIGLAEEVDGVVRPRRAAVLLFADEPGSLLAAHDTRADVRVMVYDGKQLSSAATPNLRKVAKTVRGPLIDQIDGTVRLVLDELAQGLTVSHSGFRTLHAYPERVIKEAIVNAVIHRDYRLNRDIFVRIFDDRVEVESPGLLPGSITPSNIAKTGSKARNPLIASNLREFPVAPNIDAGEDVRMMFAEMAQAELYPPQYRQNTESAVESVTVTLFNSKRPSAWDEVSDWIDRNGSIANGDVVRIARVDTLKASKLLISWREQGLLVSLPGRAKRNMAYTKPNGADAELSLLSALEDNNAGRK</sequence>
<accession>A0A4R6QPE7</accession>
<keyword evidence="2" id="KW-0347">Helicase</keyword>
<dbReference type="Proteomes" id="UP000295361">
    <property type="component" value="Unassembled WGS sequence"/>
</dbReference>
<protein>
    <submittedName>
        <fullName evidence="2">ATP-dependent DNA helicase RecG</fullName>
    </submittedName>
</protein>
<dbReference type="PANTHER" id="PTHR30595">
    <property type="entry name" value="GLPR-RELATED TRANSCRIPTIONAL REPRESSOR"/>
    <property type="match status" value="1"/>
</dbReference>
<comment type="caution">
    <text evidence="2">The sequence shown here is derived from an EMBL/GenBank/DDBJ whole genome shotgun (WGS) entry which is preliminary data.</text>
</comment>
<dbReference type="OrthoDB" id="9768354at2"/>
<keyword evidence="3" id="KW-1185">Reference proteome</keyword>
<dbReference type="GO" id="GO:0004386">
    <property type="term" value="F:helicase activity"/>
    <property type="evidence" value="ECO:0007669"/>
    <property type="project" value="UniProtKB-KW"/>
</dbReference>
<dbReference type="InterPro" id="IPR007421">
    <property type="entry name" value="Schlafen_AlbA_2_dom"/>
</dbReference>
<dbReference type="RefSeq" id="WP_133699967.1">
    <property type="nucleotide sequence ID" value="NZ_SNXS01000002.1"/>
</dbReference>
<dbReference type="EMBL" id="SNXS01000002">
    <property type="protein sequence ID" value="TDP72507.1"/>
    <property type="molecule type" value="Genomic_DNA"/>
</dbReference>
<evidence type="ECO:0000313" key="2">
    <source>
        <dbReference type="EMBL" id="TDP72507.1"/>
    </source>
</evidence>
<dbReference type="Gene3D" id="3.30.950.30">
    <property type="entry name" value="Schlafen, AAA domain"/>
    <property type="match status" value="1"/>
</dbReference>
<reference evidence="2 3" key="1">
    <citation type="submission" date="2019-03" db="EMBL/GenBank/DDBJ databases">
        <title>Genomic Encyclopedia of Type Strains, Phase IV (KMG-IV): sequencing the most valuable type-strain genomes for metagenomic binning, comparative biology and taxonomic classification.</title>
        <authorList>
            <person name="Goeker M."/>
        </authorList>
    </citation>
    <scope>NUCLEOTIDE SEQUENCE [LARGE SCALE GENOMIC DNA]</scope>
    <source>
        <strain evidence="2 3">DSM 16998</strain>
    </source>
</reference>
<evidence type="ECO:0000313" key="3">
    <source>
        <dbReference type="Proteomes" id="UP000295361"/>
    </source>
</evidence>
<organism evidence="2 3">
    <name type="scientific">Roseateles toxinivorans</name>
    <dbReference type="NCBI Taxonomy" id="270368"/>
    <lineage>
        <taxon>Bacteria</taxon>
        <taxon>Pseudomonadati</taxon>
        <taxon>Pseudomonadota</taxon>
        <taxon>Betaproteobacteria</taxon>
        <taxon>Burkholderiales</taxon>
        <taxon>Sphaerotilaceae</taxon>
        <taxon>Roseateles</taxon>
    </lineage>
</organism>
<name>A0A4R6QPE7_9BURK</name>
<dbReference type="InParanoid" id="A0A4R6QPE7"/>
<dbReference type="Pfam" id="PF04326">
    <property type="entry name" value="SLFN_AlbA_2"/>
    <property type="match status" value="1"/>
</dbReference>
<dbReference type="Pfam" id="PF13749">
    <property type="entry name" value="HATPase_c_4"/>
    <property type="match status" value="1"/>
</dbReference>
<keyword evidence="2" id="KW-0547">Nucleotide-binding</keyword>
<dbReference type="InterPro" id="IPR038475">
    <property type="entry name" value="RecG_C_sf"/>
</dbReference>
<dbReference type="InterPro" id="IPR038461">
    <property type="entry name" value="Schlafen_AlbA_2_dom_sf"/>
</dbReference>
<proteinExistence type="predicted"/>
<dbReference type="Gene3D" id="3.30.565.60">
    <property type="match status" value="1"/>
</dbReference>
<keyword evidence="2" id="KW-0067">ATP-binding</keyword>
<evidence type="ECO:0000259" key="1">
    <source>
        <dbReference type="Pfam" id="PF04326"/>
    </source>
</evidence>
<dbReference type="AlphaFoldDB" id="A0A4R6QPE7"/>
<gene>
    <name evidence="2" type="ORF">DES47_102252</name>
</gene>
<feature type="domain" description="Schlafen AlbA-2" evidence="1">
    <location>
        <begin position="23"/>
        <end position="150"/>
    </location>
</feature>